<gene>
    <name evidence="1" type="ORF">M8C21_027658</name>
</gene>
<evidence type="ECO:0000313" key="2">
    <source>
        <dbReference type="Proteomes" id="UP001206925"/>
    </source>
</evidence>
<protein>
    <submittedName>
        <fullName evidence="1">Uncharacterized protein</fullName>
    </submittedName>
</protein>
<name>A0AAD5BS30_AMBAR</name>
<dbReference type="EMBL" id="JAMZMK010011214">
    <property type="protein sequence ID" value="KAI7728445.1"/>
    <property type="molecule type" value="Genomic_DNA"/>
</dbReference>
<proteinExistence type="predicted"/>
<sequence length="240" mass="26978">MAKWTYWVMGWKTNGRAELRPANILNFLHQSCIWFMKMVWQGMWMVASKLLGISSEEDVKISANKIGMLNTLPDQLKSTLASIISAERAVNSSHSADDPRPSSTYLNPEAFTCDRFNGAGGGCVQEMIVARQRCTDADGKDSSCDGSHMMRVLCFSIRFHFNYLSTTLYILDWNSKPLIRPEVTKKSSVSADCRFIDKQTLTFLSVCQNQSVIGARGVFDQDPEAMITSKYTKLRISTKS</sequence>
<keyword evidence="2" id="KW-1185">Reference proteome</keyword>
<dbReference type="Proteomes" id="UP001206925">
    <property type="component" value="Unassembled WGS sequence"/>
</dbReference>
<comment type="caution">
    <text evidence="1">The sequence shown here is derived from an EMBL/GenBank/DDBJ whole genome shotgun (WGS) entry which is preliminary data.</text>
</comment>
<accession>A0AAD5BS30</accession>
<evidence type="ECO:0000313" key="1">
    <source>
        <dbReference type="EMBL" id="KAI7728445.1"/>
    </source>
</evidence>
<reference evidence="1" key="1">
    <citation type="submission" date="2022-06" db="EMBL/GenBank/DDBJ databases">
        <title>Uncovering the hologenomic basis of an extraordinary plant invasion.</title>
        <authorList>
            <person name="Bieker V.C."/>
            <person name="Martin M.D."/>
            <person name="Gilbert T."/>
            <person name="Hodgins K."/>
            <person name="Battlay P."/>
            <person name="Petersen B."/>
            <person name="Wilson J."/>
        </authorList>
    </citation>
    <scope>NUCLEOTIDE SEQUENCE</scope>
    <source>
        <strain evidence="1">AA19_3_7</strain>
        <tissue evidence="1">Leaf</tissue>
    </source>
</reference>
<dbReference type="AlphaFoldDB" id="A0AAD5BS30"/>
<organism evidence="1 2">
    <name type="scientific">Ambrosia artemisiifolia</name>
    <name type="common">Common ragweed</name>
    <dbReference type="NCBI Taxonomy" id="4212"/>
    <lineage>
        <taxon>Eukaryota</taxon>
        <taxon>Viridiplantae</taxon>
        <taxon>Streptophyta</taxon>
        <taxon>Embryophyta</taxon>
        <taxon>Tracheophyta</taxon>
        <taxon>Spermatophyta</taxon>
        <taxon>Magnoliopsida</taxon>
        <taxon>eudicotyledons</taxon>
        <taxon>Gunneridae</taxon>
        <taxon>Pentapetalae</taxon>
        <taxon>asterids</taxon>
        <taxon>campanulids</taxon>
        <taxon>Asterales</taxon>
        <taxon>Asteraceae</taxon>
        <taxon>Asteroideae</taxon>
        <taxon>Heliantheae alliance</taxon>
        <taxon>Heliantheae</taxon>
        <taxon>Ambrosia</taxon>
    </lineage>
</organism>